<dbReference type="EC" id="2.4.2.29" evidence="7"/>
<dbReference type="FunFam" id="3.20.20.105:FF:000001">
    <property type="entry name" value="Queuine tRNA-ribosyltransferase"/>
    <property type="match status" value="1"/>
</dbReference>
<comment type="similarity">
    <text evidence="7">Belongs to the queuine tRNA-ribosyltransferase family.</text>
</comment>
<dbReference type="EMBL" id="SJPG01000001">
    <property type="protein sequence ID" value="TWT63468.1"/>
    <property type="molecule type" value="Genomic_DNA"/>
</dbReference>
<feature type="binding site" evidence="7">
    <location>
        <position position="156"/>
    </location>
    <ligand>
        <name>substrate</name>
    </ligand>
</feature>
<keyword evidence="10" id="KW-1185">Reference proteome</keyword>
<comment type="function">
    <text evidence="7">Catalyzes the base-exchange of a guanine (G) residue with the queuine precursor 7-aminomethyl-7-deazaguanine (PreQ1) at position 34 (anticodon wobble position) in tRNAs with GU(N) anticodons (tRNA-Asp, -Asn, -His and -Tyr). Catalysis occurs through a double-displacement mechanism. The nucleophile active site attacks the C1' of nucleotide 34 to detach the guanine base from the RNA, forming a covalent enzyme-RNA intermediate. The proton acceptor active site deprotonates the incoming PreQ1, allowing a nucleophilic attack on the C1' of the ribose to form the product. After dissociation, two additional enzymatic reactions on the tRNA convert PreQ1 to queuine (Q), resulting in the hypermodified nucleoside queuosine (7-(((4,5-cis-dihydroxy-2-cyclopenten-1-yl)amino)methyl)-7-deazaguanosine).</text>
</comment>
<gene>
    <name evidence="7 9" type="primary">tgt</name>
    <name evidence="9" type="ORF">Pan54_42210</name>
</gene>
<dbReference type="GO" id="GO:0008479">
    <property type="term" value="F:tRNA-guanosine(34) queuine transglycosylase activity"/>
    <property type="evidence" value="ECO:0007669"/>
    <property type="project" value="UniProtKB-UniRule"/>
</dbReference>
<evidence type="ECO:0000256" key="5">
    <source>
        <dbReference type="ARBA" id="ARBA00022785"/>
    </source>
</evidence>
<sequence length="380" mass="42128">MTYKKANHVASFRFELQHTDPNTGARAGQWHTPHGIVDTPAFMPVGTLGTVKGLLPEQLKAAGAQMVLSNTYHLALRPGADVVEELGGLHQFMNWSGPILTDSGGFQVFSLAKLSKLTDDQVVFRSHIDGSLLELSPEKAIRIQEQLGADCIMCLDECPPHDVGQDRLRAAVQRTTAWAARCRDAQKRDDQALFGIVQGGIDPHLREESAEGLLPLDFPGYAIGGLSVGEDPNDMYKTLDFTTPFLPVEKPRYLMGVGKPVDLLESIIRGVDLFDCVMPTRNGRNAMAFTSNGPVKIRNAKYQRDVTPLDPDGPSEVGRIYSRGYLRHLFVAKEMLGAILLSWHNIAFYENLVREMRQAIFENRSAEFRADQLARWGSDP</sequence>
<evidence type="ECO:0000313" key="10">
    <source>
        <dbReference type="Proteomes" id="UP000316095"/>
    </source>
</evidence>
<keyword evidence="3 7" id="KW-0808">Transferase</keyword>
<dbReference type="Pfam" id="PF01702">
    <property type="entry name" value="TGT"/>
    <property type="match status" value="1"/>
</dbReference>
<dbReference type="UniPathway" id="UPA00392"/>
<proteinExistence type="inferred from homology"/>
<evidence type="ECO:0000256" key="2">
    <source>
        <dbReference type="ARBA" id="ARBA00022676"/>
    </source>
</evidence>
<dbReference type="AlphaFoldDB" id="A0A5C5XL82"/>
<dbReference type="GO" id="GO:0008616">
    <property type="term" value="P:tRNA queuosine(34) biosynthetic process"/>
    <property type="evidence" value="ECO:0007669"/>
    <property type="project" value="UniProtKB-UniRule"/>
</dbReference>
<dbReference type="InterPro" id="IPR036511">
    <property type="entry name" value="TGT-like_sf"/>
</dbReference>
<evidence type="ECO:0000256" key="7">
    <source>
        <dbReference type="HAMAP-Rule" id="MF_00168"/>
    </source>
</evidence>
<feature type="active site" description="Proton acceptor" evidence="7">
    <location>
        <position position="102"/>
    </location>
</feature>
<comment type="caution">
    <text evidence="9">The sequence shown here is derived from an EMBL/GenBank/DDBJ whole genome shotgun (WGS) entry which is preliminary data.</text>
</comment>
<organism evidence="9 10">
    <name type="scientific">Rubinisphaera italica</name>
    <dbReference type="NCBI Taxonomy" id="2527969"/>
    <lineage>
        <taxon>Bacteria</taxon>
        <taxon>Pseudomonadati</taxon>
        <taxon>Planctomycetota</taxon>
        <taxon>Planctomycetia</taxon>
        <taxon>Planctomycetales</taxon>
        <taxon>Planctomycetaceae</taxon>
        <taxon>Rubinisphaera</taxon>
    </lineage>
</organism>
<comment type="caution">
    <text evidence="7">Lacks conserved residue(s) required for the propagation of feature annotation.</text>
</comment>
<dbReference type="SUPFAM" id="SSF51713">
    <property type="entry name" value="tRNA-guanine transglycosylase"/>
    <property type="match status" value="1"/>
</dbReference>
<name>A0A5C5XL82_9PLAN</name>
<evidence type="ECO:0000256" key="3">
    <source>
        <dbReference type="ARBA" id="ARBA00022679"/>
    </source>
</evidence>
<feature type="region of interest" description="RNA binding; important for wobble base 34 recognition" evidence="7">
    <location>
        <begin position="280"/>
        <end position="284"/>
    </location>
</feature>
<comment type="catalytic activity">
    <reaction evidence="6 7">
        <text>7-aminomethyl-7-carbaguanine + guanosine(34) in tRNA = 7-aminomethyl-7-carbaguanosine(34) in tRNA + guanine</text>
        <dbReference type="Rhea" id="RHEA:24104"/>
        <dbReference type="Rhea" id="RHEA-COMP:10341"/>
        <dbReference type="Rhea" id="RHEA-COMP:10342"/>
        <dbReference type="ChEBI" id="CHEBI:16235"/>
        <dbReference type="ChEBI" id="CHEBI:58703"/>
        <dbReference type="ChEBI" id="CHEBI:74269"/>
        <dbReference type="ChEBI" id="CHEBI:82833"/>
        <dbReference type="EC" id="2.4.2.29"/>
    </reaction>
</comment>
<feature type="domain" description="tRNA-guanine(15) transglycosylase-like" evidence="8">
    <location>
        <begin position="23"/>
        <end position="376"/>
    </location>
</feature>
<dbReference type="PANTHER" id="PTHR46499:SF1">
    <property type="entry name" value="QUEUINE TRNA-RIBOSYLTRANSFERASE"/>
    <property type="match status" value="1"/>
</dbReference>
<evidence type="ECO:0000256" key="6">
    <source>
        <dbReference type="ARBA" id="ARBA00050112"/>
    </source>
</evidence>
<dbReference type="PANTHER" id="PTHR46499">
    <property type="entry name" value="QUEUINE TRNA-RIBOSYLTRANSFERASE"/>
    <property type="match status" value="1"/>
</dbReference>
<feature type="binding site" evidence="7">
    <location>
        <position position="198"/>
    </location>
    <ligand>
        <name>substrate</name>
    </ligand>
</feature>
<dbReference type="NCBIfam" id="TIGR00449">
    <property type="entry name" value="tgt_general"/>
    <property type="match status" value="1"/>
</dbReference>
<dbReference type="Gene3D" id="3.20.20.105">
    <property type="entry name" value="Queuine tRNA-ribosyltransferase-like"/>
    <property type="match status" value="1"/>
</dbReference>
<comment type="pathway">
    <text evidence="1 7">tRNA modification; tRNA-queuosine biosynthesis.</text>
</comment>
<keyword evidence="4 7" id="KW-0819">tRNA processing</keyword>
<dbReference type="HAMAP" id="MF_00168">
    <property type="entry name" value="Q_tRNA_Tgt"/>
    <property type="match status" value="1"/>
</dbReference>
<dbReference type="InterPro" id="IPR050076">
    <property type="entry name" value="ArchSynthase1/Queuine_TRR"/>
</dbReference>
<feature type="binding site" evidence="7">
    <location>
        <position position="225"/>
    </location>
    <ligand>
        <name>substrate</name>
    </ligand>
</feature>
<dbReference type="NCBIfam" id="TIGR00430">
    <property type="entry name" value="Q_tRNA_tgt"/>
    <property type="match status" value="1"/>
</dbReference>
<evidence type="ECO:0000259" key="8">
    <source>
        <dbReference type="Pfam" id="PF01702"/>
    </source>
</evidence>
<dbReference type="GO" id="GO:0005829">
    <property type="term" value="C:cytosol"/>
    <property type="evidence" value="ECO:0007669"/>
    <property type="project" value="TreeGrafter"/>
</dbReference>
<dbReference type="InterPro" id="IPR004803">
    <property type="entry name" value="TGT"/>
</dbReference>
<evidence type="ECO:0000256" key="4">
    <source>
        <dbReference type="ARBA" id="ARBA00022694"/>
    </source>
</evidence>
<comment type="subunit">
    <text evidence="7">Homodimer. Within each dimer, one monomer is responsible for RNA recognition and catalysis, while the other monomer binds to the replacement base PreQ1.</text>
</comment>
<evidence type="ECO:0000313" key="9">
    <source>
        <dbReference type="EMBL" id="TWT63468.1"/>
    </source>
</evidence>
<dbReference type="InterPro" id="IPR002616">
    <property type="entry name" value="tRNA_ribo_trans-like"/>
</dbReference>
<accession>A0A5C5XL82</accession>
<feature type="region of interest" description="RNA binding" evidence="7">
    <location>
        <begin position="256"/>
        <end position="262"/>
    </location>
</feature>
<dbReference type="Proteomes" id="UP000316095">
    <property type="component" value="Unassembled WGS sequence"/>
</dbReference>
<reference evidence="9 10" key="1">
    <citation type="submission" date="2019-02" db="EMBL/GenBank/DDBJ databases">
        <title>Deep-cultivation of Planctomycetes and their phenomic and genomic characterization uncovers novel biology.</title>
        <authorList>
            <person name="Wiegand S."/>
            <person name="Jogler M."/>
            <person name="Boedeker C."/>
            <person name="Pinto D."/>
            <person name="Vollmers J."/>
            <person name="Rivas-Marin E."/>
            <person name="Kohn T."/>
            <person name="Peeters S.H."/>
            <person name="Heuer A."/>
            <person name="Rast P."/>
            <person name="Oberbeckmann S."/>
            <person name="Bunk B."/>
            <person name="Jeske O."/>
            <person name="Meyerdierks A."/>
            <person name="Storesund J.E."/>
            <person name="Kallscheuer N."/>
            <person name="Luecker S."/>
            <person name="Lage O.M."/>
            <person name="Pohl T."/>
            <person name="Merkel B.J."/>
            <person name="Hornburger P."/>
            <person name="Mueller R.-W."/>
            <person name="Bruemmer F."/>
            <person name="Labrenz M."/>
            <person name="Spormann A.M."/>
            <person name="Op Den Camp H."/>
            <person name="Overmann J."/>
            <person name="Amann R."/>
            <person name="Jetten M.S.M."/>
            <person name="Mascher T."/>
            <person name="Medema M.H."/>
            <person name="Devos D.P."/>
            <person name="Kaster A.-K."/>
            <person name="Ovreas L."/>
            <person name="Rohde M."/>
            <person name="Galperin M.Y."/>
            <person name="Jogler C."/>
        </authorList>
    </citation>
    <scope>NUCLEOTIDE SEQUENCE [LARGE SCALE GENOMIC DNA]</scope>
    <source>
        <strain evidence="9 10">Pan54</strain>
    </source>
</reference>
<feature type="binding site" evidence="7">
    <location>
        <begin position="102"/>
        <end position="106"/>
    </location>
    <ligand>
        <name>substrate</name>
    </ligand>
</feature>
<keyword evidence="5 7" id="KW-0671">Queuosine biosynthesis</keyword>
<protein>
    <recommendedName>
        <fullName evidence="7">Queuine tRNA-ribosyltransferase</fullName>
        <ecNumber evidence="7">2.4.2.29</ecNumber>
    </recommendedName>
    <alternativeName>
        <fullName evidence="7">Guanine insertion enzyme</fullName>
    </alternativeName>
    <alternativeName>
        <fullName evidence="7">tRNA-guanine transglycosylase</fullName>
    </alternativeName>
</protein>
<keyword evidence="2 7" id="KW-0328">Glycosyltransferase</keyword>
<evidence type="ECO:0000256" key="1">
    <source>
        <dbReference type="ARBA" id="ARBA00004691"/>
    </source>
</evidence>
<feature type="active site" description="Nucleophile" evidence="7">
    <location>
        <position position="275"/>
    </location>
</feature>